<evidence type="ECO:0000313" key="4">
    <source>
        <dbReference type="EMBL" id="MPC10807.1"/>
    </source>
</evidence>
<dbReference type="InterPro" id="IPR013922">
    <property type="entry name" value="Cyclin_PHO80-like"/>
</dbReference>
<dbReference type="Proteomes" id="UP000324222">
    <property type="component" value="Unassembled WGS sequence"/>
</dbReference>
<proteinExistence type="inferred from homology"/>
<protein>
    <recommendedName>
        <fullName evidence="2">Protein CNPPD1</fullName>
    </recommendedName>
</protein>
<organism evidence="4 5">
    <name type="scientific">Portunus trituberculatus</name>
    <name type="common">Swimming crab</name>
    <name type="synonym">Neptunus trituberculatus</name>
    <dbReference type="NCBI Taxonomy" id="210409"/>
    <lineage>
        <taxon>Eukaryota</taxon>
        <taxon>Metazoa</taxon>
        <taxon>Ecdysozoa</taxon>
        <taxon>Arthropoda</taxon>
        <taxon>Crustacea</taxon>
        <taxon>Multicrustacea</taxon>
        <taxon>Malacostraca</taxon>
        <taxon>Eumalacostraca</taxon>
        <taxon>Eucarida</taxon>
        <taxon>Decapoda</taxon>
        <taxon>Pleocyemata</taxon>
        <taxon>Brachyura</taxon>
        <taxon>Eubrachyura</taxon>
        <taxon>Portunoidea</taxon>
        <taxon>Portunidae</taxon>
        <taxon>Portuninae</taxon>
        <taxon>Portunus</taxon>
    </lineage>
</organism>
<dbReference type="EMBL" id="VSRR010000131">
    <property type="protein sequence ID" value="MPC10807.1"/>
    <property type="molecule type" value="Genomic_DNA"/>
</dbReference>
<dbReference type="GO" id="GO:0000307">
    <property type="term" value="C:cyclin-dependent protein kinase holoenzyme complex"/>
    <property type="evidence" value="ECO:0007669"/>
    <property type="project" value="TreeGrafter"/>
</dbReference>
<evidence type="ECO:0000313" key="5">
    <source>
        <dbReference type="Proteomes" id="UP000324222"/>
    </source>
</evidence>
<dbReference type="PANTHER" id="PTHR15615:SF108">
    <property type="entry name" value="PROTEIN CNPPD1"/>
    <property type="match status" value="1"/>
</dbReference>
<feature type="region of interest" description="Disordered" evidence="3">
    <location>
        <begin position="354"/>
        <end position="390"/>
    </location>
</feature>
<accession>A0A5B7CMD0</accession>
<reference evidence="4 5" key="1">
    <citation type="submission" date="2019-05" db="EMBL/GenBank/DDBJ databases">
        <title>Another draft genome of Portunus trituberculatus and its Hox gene families provides insights of decapod evolution.</title>
        <authorList>
            <person name="Jeong J.-H."/>
            <person name="Song I."/>
            <person name="Kim S."/>
            <person name="Choi T."/>
            <person name="Kim D."/>
            <person name="Ryu S."/>
            <person name="Kim W."/>
        </authorList>
    </citation>
    <scope>NUCLEOTIDE SEQUENCE [LARGE SCALE GENOMIC DNA]</scope>
    <source>
        <tissue evidence="4">Muscle</tissue>
    </source>
</reference>
<evidence type="ECO:0000256" key="3">
    <source>
        <dbReference type="SAM" id="MobiDB-lite"/>
    </source>
</evidence>
<gene>
    <name evidence="4" type="primary">Cnppd1</name>
    <name evidence="4" type="ORF">E2C01_003448</name>
</gene>
<sequence length="539" mass="59533">MTRISVSRGICFVGIVSVPPVDTLREMKQANAAKVKSIENSLEEFSRESKLYDTKLKSCASLIEMALDCIKKEQTHLAGLRDHSQKMERDLRDLRSENFSPVLEEALSFLKGMEMANSVMQNWTTNAFAILKGDQMVASKYLYDDGEEDEVFNDEWATSAALSLTDLNQAEREFLIAIDWNLFVDADAFLSVFERVEAEVSWREGVKRGYFTYTDLLSLTQTLPSSTCTTVLNLLNQVLAVCIVGYTAAMVSVVAGTVLAQECSQQINTMMQHLTSIDATSVPNNTLAPCPEEPMAESLPSLIVDSLHSLADANESLVQDSDNSIPNLPGLPSRALTTLTTSILLAMSSPSSTLEPHHWKGRSHHPSLQGQVRQERHSMEPGEEGEEVECDPTDIHLPFTTGSYWLPSSYISKSGHVMSHFSLDSINFDLGLKDELISGQKEDWVYSNPWVIPWLSWHGAPVYSMIQNFSGIGAPNLQSYKRNEISWVDRLAVMSTSLIDLVAELTPGTISLSLPQTPMLSAAAASMAQSGPEPVPWVM</sequence>
<dbReference type="GO" id="GO:0016538">
    <property type="term" value="F:cyclin-dependent protein serine/threonine kinase regulator activity"/>
    <property type="evidence" value="ECO:0007669"/>
    <property type="project" value="TreeGrafter"/>
</dbReference>
<comment type="caution">
    <text evidence="4">The sequence shown here is derived from an EMBL/GenBank/DDBJ whole genome shotgun (WGS) entry which is preliminary data.</text>
</comment>
<dbReference type="CDD" id="cd20557">
    <property type="entry name" value="CYCLIN_ScPCL1-like"/>
    <property type="match status" value="1"/>
</dbReference>
<feature type="compositionally biased region" description="Acidic residues" evidence="3">
    <location>
        <begin position="381"/>
        <end position="390"/>
    </location>
</feature>
<comment type="similarity">
    <text evidence="1">Belongs to the CNPPD1 family.</text>
</comment>
<evidence type="ECO:0000256" key="2">
    <source>
        <dbReference type="ARBA" id="ARBA00040808"/>
    </source>
</evidence>
<dbReference type="AlphaFoldDB" id="A0A5B7CMD0"/>
<keyword evidence="5" id="KW-1185">Reference proteome</keyword>
<dbReference type="Gene3D" id="1.10.472.10">
    <property type="entry name" value="Cyclin-like"/>
    <property type="match status" value="1"/>
</dbReference>
<dbReference type="PANTHER" id="PTHR15615">
    <property type="match status" value="1"/>
</dbReference>
<name>A0A5B7CMD0_PORTR</name>
<evidence type="ECO:0000256" key="1">
    <source>
        <dbReference type="ARBA" id="ARBA00038508"/>
    </source>
</evidence>
<dbReference type="GO" id="GO:0019901">
    <property type="term" value="F:protein kinase binding"/>
    <property type="evidence" value="ECO:0007669"/>
    <property type="project" value="InterPro"/>
</dbReference>
<dbReference type="GO" id="GO:0005634">
    <property type="term" value="C:nucleus"/>
    <property type="evidence" value="ECO:0007669"/>
    <property type="project" value="TreeGrafter"/>
</dbReference>
<dbReference type="OrthoDB" id="244495at2759"/>